<dbReference type="OrthoDB" id="3269067at2759"/>
<proteinExistence type="predicted"/>
<evidence type="ECO:0000313" key="2">
    <source>
        <dbReference type="EMBL" id="KAG5170762.1"/>
    </source>
</evidence>
<sequence length="479" mass="53736">MSSPTPSATFAESLSIFSKAAYQAVSLLALHKWCNYVSNMALRQFADVEARSRLEVARMCVELREAKADRDKAVRELHVFQLEAQGWKQEIVSTKAALSQAELTIAHQAETLAGQIETITQLRREVTQWKDQSRNWQEHFLRVEQERCAQSSRIDELVVEKLQPQRVSSAALQTPKSMKYSNTSNSAPSSKGPLETTVSPTQAPAPPSPSSLDSPTVIPGSQPGSGTNPQRRKRRAKSHIDHERDVRPLQAGNDRGEGSSTGVKRVKKNLASSVQQSAVPAALPKEDAPATIRSSTVIRRVQAVVHVKREESCSGDEAFLRDNVGIAPTYQNVATTSTTTIKKKEESEEYQRYLRTPRRKIIEDESEDEEQQNEDEQEIDAQIVDSGSGAWPDAGRPRQQSGQRRFRQRNRINYKEDGDSEVEEDEDEDEDDELMMGAEDNHEEVYGTQRVETNHDNGRSKKHAHAVPTPIKRRKVHGR</sequence>
<feature type="region of interest" description="Disordered" evidence="1">
    <location>
        <begin position="165"/>
        <end position="263"/>
    </location>
</feature>
<feature type="compositionally biased region" description="Polar residues" evidence="1">
    <location>
        <begin position="165"/>
        <end position="189"/>
    </location>
</feature>
<gene>
    <name evidence="2" type="ORF">JR316_005153</name>
</gene>
<feature type="region of interest" description="Disordered" evidence="1">
    <location>
        <begin position="341"/>
        <end position="479"/>
    </location>
</feature>
<accession>A0A8H8CLD0</accession>
<feature type="compositionally biased region" description="Acidic residues" evidence="1">
    <location>
        <begin position="364"/>
        <end position="379"/>
    </location>
</feature>
<dbReference type="EMBL" id="JAFIQS010000004">
    <property type="protein sequence ID" value="KAG5170762.1"/>
    <property type="molecule type" value="Genomic_DNA"/>
</dbReference>
<feature type="compositionally biased region" description="Basic residues" evidence="1">
    <location>
        <begin position="460"/>
        <end position="479"/>
    </location>
</feature>
<protein>
    <submittedName>
        <fullName evidence="2">Uncharacterized protein</fullName>
    </submittedName>
</protein>
<organism evidence="2">
    <name type="scientific">Psilocybe cubensis</name>
    <name type="common">Psychedelic mushroom</name>
    <name type="synonym">Stropharia cubensis</name>
    <dbReference type="NCBI Taxonomy" id="181762"/>
    <lineage>
        <taxon>Eukaryota</taxon>
        <taxon>Fungi</taxon>
        <taxon>Dikarya</taxon>
        <taxon>Basidiomycota</taxon>
        <taxon>Agaricomycotina</taxon>
        <taxon>Agaricomycetes</taxon>
        <taxon>Agaricomycetidae</taxon>
        <taxon>Agaricales</taxon>
        <taxon>Agaricineae</taxon>
        <taxon>Strophariaceae</taxon>
        <taxon>Psilocybe</taxon>
    </lineage>
</organism>
<feature type="compositionally biased region" description="Acidic residues" evidence="1">
    <location>
        <begin position="418"/>
        <end position="434"/>
    </location>
</feature>
<comment type="caution">
    <text evidence="2">The sequence shown here is derived from an EMBL/GenBank/DDBJ whole genome shotgun (WGS) entry which is preliminary data.</text>
</comment>
<evidence type="ECO:0000256" key="1">
    <source>
        <dbReference type="SAM" id="MobiDB-lite"/>
    </source>
</evidence>
<reference evidence="2" key="1">
    <citation type="submission" date="2021-02" db="EMBL/GenBank/DDBJ databases">
        <title>Psilocybe cubensis genome.</title>
        <authorList>
            <person name="Mckernan K.J."/>
            <person name="Crawford S."/>
            <person name="Trippe A."/>
            <person name="Kane L.T."/>
            <person name="Mclaughlin S."/>
        </authorList>
    </citation>
    <scope>NUCLEOTIDE SEQUENCE [LARGE SCALE GENOMIC DNA]</scope>
    <source>
        <strain evidence="2">MGC-MH-2018</strain>
    </source>
</reference>
<feature type="compositionally biased region" description="Basic and acidic residues" evidence="1">
    <location>
        <begin position="342"/>
        <end position="352"/>
    </location>
</feature>
<feature type="compositionally biased region" description="Basic and acidic residues" evidence="1">
    <location>
        <begin position="238"/>
        <end position="247"/>
    </location>
</feature>
<name>A0A8H8CLD0_PSICU</name>
<dbReference type="AlphaFoldDB" id="A0A8H8CLD0"/>